<comment type="caution">
    <text evidence="2">The sequence shown here is derived from an EMBL/GenBank/DDBJ whole genome shotgun (WGS) entry which is preliminary data.</text>
</comment>
<dbReference type="STRING" id="22663.A0A2I0I1L9"/>
<feature type="coiled-coil region" evidence="1">
    <location>
        <begin position="13"/>
        <end position="44"/>
    </location>
</feature>
<dbReference type="EMBL" id="PGOL01004423">
    <property type="protein sequence ID" value="PKI37376.1"/>
    <property type="molecule type" value="Genomic_DNA"/>
</dbReference>
<evidence type="ECO:0000313" key="2">
    <source>
        <dbReference type="EMBL" id="PKI37376.1"/>
    </source>
</evidence>
<dbReference type="Proteomes" id="UP000233551">
    <property type="component" value="Unassembled WGS sequence"/>
</dbReference>
<organism evidence="2 3">
    <name type="scientific">Punica granatum</name>
    <name type="common">Pomegranate</name>
    <dbReference type="NCBI Taxonomy" id="22663"/>
    <lineage>
        <taxon>Eukaryota</taxon>
        <taxon>Viridiplantae</taxon>
        <taxon>Streptophyta</taxon>
        <taxon>Embryophyta</taxon>
        <taxon>Tracheophyta</taxon>
        <taxon>Spermatophyta</taxon>
        <taxon>Magnoliopsida</taxon>
        <taxon>eudicotyledons</taxon>
        <taxon>Gunneridae</taxon>
        <taxon>Pentapetalae</taxon>
        <taxon>rosids</taxon>
        <taxon>malvids</taxon>
        <taxon>Myrtales</taxon>
        <taxon>Lythraceae</taxon>
        <taxon>Punica</taxon>
    </lineage>
</organism>
<keyword evidence="3" id="KW-1185">Reference proteome</keyword>
<protein>
    <recommendedName>
        <fullName evidence="4">Retrotransposon gag domain-containing protein</fullName>
    </recommendedName>
</protein>
<reference evidence="2 3" key="1">
    <citation type="submission" date="2017-11" db="EMBL/GenBank/DDBJ databases">
        <title>De-novo sequencing of pomegranate (Punica granatum L.) genome.</title>
        <authorList>
            <person name="Akparov Z."/>
            <person name="Amiraslanov A."/>
            <person name="Hajiyeva S."/>
            <person name="Abbasov M."/>
            <person name="Kaur K."/>
            <person name="Hamwieh A."/>
            <person name="Solovyev V."/>
            <person name="Salamov A."/>
            <person name="Braich B."/>
            <person name="Kosarev P."/>
            <person name="Mahmoud A."/>
            <person name="Hajiyev E."/>
            <person name="Babayeva S."/>
            <person name="Izzatullayeva V."/>
            <person name="Mammadov A."/>
            <person name="Mammadov A."/>
            <person name="Sharifova S."/>
            <person name="Ojaghi J."/>
            <person name="Eynullazada K."/>
            <person name="Bayramov B."/>
            <person name="Abdulazimova A."/>
            <person name="Shahmuradov I."/>
        </authorList>
    </citation>
    <scope>NUCLEOTIDE SEQUENCE [LARGE SCALE GENOMIC DNA]</scope>
    <source>
        <strain evidence="3">cv. AG2017</strain>
        <tissue evidence="2">Leaf</tissue>
    </source>
</reference>
<evidence type="ECO:0000256" key="1">
    <source>
        <dbReference type="SAM" id="Coils"/>
    </source>
</evidence>
<sequence length="229" mass="26563">MTNEAIYNHPNAKEQEVEVIQALEQRIERMERTLEQRLEQKLDQMFEELRIMLGALNLHADQNAGDGDSDEESGVACNRFAHQRGNKANRQDDRDFRLKVDIPVFIGCLDIEEFLDWLSKVNWFFEYTKLPEEKHRCVQGLRSVHDYTIEFFRLAECNALNKLESQQVARYVEGLKPTSRDEVGVQIVATVGDAQSLAFKAEMMQNKENSYRRSLCKIITNLSGKKPSY</sequence>
<proteinExistence type="predicted"/>
<dbReference type="AlphaFoldDB" id="A0A2I0I1L9"/>
<evidence type="ECO:0000313" key="3">
    <source>
        <dbReference type="Proteomes" id="UP000233551"/>
    </source>
</evidence>
<gene>
    <name evidence="2" type="ORF">CRG98_042253</name>
</gene>
<keyword evidence="1" id="KW-0175">Coiled coil</keyword>
<accession>A0A2I0I1L9</accession>
<name>A0A2I0I1L9_PUNGR</name>
<evidence type="ECO:0008006" key="4">
    <source>
        <dbReference type="Google" id="ProtNLM"/>
    </source>
</evidence>